<comment type="similarity">
    <text evidence="1 3">Belongs to the TPP enzyme family.</text>
</comment>
<dbReference type="GO" id="GO:0009097">
    <property type="term" value="P:isoleucine biosynthetic process"/>
    <property type="evidence" value="ECO:0007669"/>
    <property type="project" value="TreeGrafter"/>
</dbReference>
<dbReference type="Pfam" id="PF02776">
    <property type="entry name" value="TPP_enzyme_N"/>
    <property type="match status" value="1"/>
</dbReference>
<feature type="domain" description="Thiamine pyrophosphate enzyme N-terminal TPP-binding" evidence="6">
    <location>
        <begin position="13"/>
        <end position="130"/>
    </location>
</feature>
<sequence>MNEASSSSLSHRTGGRLLADALKAHGSGTIFCVPGESFLGLLDALYDERHTLPVVACRHEHGAAMMAEALGKLSGRPGVCVVTRAPGACNAAIGVHTAFQDSTPMLLIAGQVRRAFRGREAFQEVDLVAMFRPLAKHVEEVATAAAIPGAVARCWQQAMSGRRGPVVLVVAEDILREEAQVADVAPMTVDAQQPNPALVADVAHRLAASRRPLLIVGGSGWSQAARADLLAFAEGQSLPVCCAFRRLDLVDNRRSIFVGELGIGANPQLLARVNTADLLIAIGTRLGESTSQGYRLMATSDAKLVHVHPSAAELNRVFPAVVAIEADVAAFIAAARALPFSDDPQRCAWAAAARQDYLDDRVGGVVAGLLDLRQVMAILDERLPPDAIVTVDAGNFSGWPQRFLTFGGERRLLAPANGAMGYAVPAAVAAQIHAPQRTVVACVGDGGFGMTGQELATAARCGAKPLVLVFDNGMYGTIRMHQERAYPGRAIATDLGSIDIAAFAAALGAWGARVDSAAAFAVALDDALACGRAAVIALSVDPEQISTRARLSELRP</sequence>
<dbReference type="Pfam" id="PF00205">
    <property type="entry name" value="TPP_enzyme_M"/>
    <property type="match status" value="1"/>
</dbReference>
<evidence type="ECO:0000256" key="3">
    <source>
        <dbReference type="RuleBase" id="RU362132"/>
    </source>
</evidence>
<reference evidence="7 8" key="1">
    <citation type="submission" date="2020-05" db="EMBL/GenBank/DDBJ databases">
        <title>Complete closed genome sequence of Defluviicoccus vanus.</title>
        <authorList>
            <person name="Bessarab I."/>
            <person name="Arumugam K."/>
            <person name="Maszenan A.M."/>
            <person name="Seviour R.J."/>
            <person name="Williams R.B."/>
        </authorList>
    </citation>
    <scope>NUCLEOTIDE SEQUENCE [LARGE SCALE GENOMIC DNA]</scope>
    <source>
        <strain evidence="7 8">Ben 114</strain>
    </source>
</reference>
<dbReference type="GO" id="GO:0050660">
    <property type="term" value="F:flavin adenine dinucleotide binding"/>
    <property type="evidence" value="ECO:0007669"/>
    <property type="project" value="TreeGrafter"/>
</dbReference>
<dbReference type="InterPro" id="IPR012000">
    <property type="entry name" value="Thiamin_PyroP_enz_cen_dom"/>
</dbReference>
<evidence type="ECO:0000256" key="1">
    <source>
        <dbReference type="ARBA" id="ARBA00007812"/>
    </source>
</evidence>
<evidence type="ECO:0000259" key="4">
    <source>
        <dbReference type="Pfam" id="PF00205"/>
    </source>
</evidence>
<dbReference type="SUPFAM" id="SSF52467">
    <property type="entry name" value="DHS-like NAD/FAD-binding domain"/>
    <property type="match status" value="1"/>
</dbReference>
<gene>
    <name evidence="7" type="ORF">HQ394_11300</name>
</gene>
<organism evidence="7 8">
    <name type="scientific">Defluviicoccus vanus</name>
    <dbReference type="NCBI Taxonomy" id="111831"/>
    <lineage>
        <taxon>Bacteria</taxon>
        <taxon>Pseudomonadati</taxon>
        <taxon>Pseudomonadota</taxon>
        <taxon>Alphaproteobacteria</taxon>
        <taxon>Rhodospirillales</taxon>
        <taxon>Rhodospirillaceae</taxon>
        <taxon>Defluviicoccus</taxon>
    </lineage>
</organism>
<feature type="domain" description="Thiamine pyrophosphate enzyme TPP-binding" evidence="5">
    <location>
        <begin position="392"/>
        <end position="536"/>
    </location>
</feature>
<dbReference type="NCBIfam" id="NF006052">
    <property type="entry name" value="PRK08199.1"/>
    <property type="match status" value="1"/>
</dbReference>
<proteinExistence type="inferred from homology"/>
<keyword evidence="2 3" id="KW-0786">Thiamine pyrophosphate</keyword>
<evidence type="ECO:0000313" key="8">
    <source>
        <dbReference type="Proteomes" id="UP000516369"/>
    </source>
</evidence>
<dbReference type="FunFam" id="3.40.50.970:FF:000007">
    <property type="entry name" value="Acetolactate synthase"/>
    <property type="match status" value="1"/>
</dbReference>
<name>A0A7H1N255_9PROT</name>
<dbReference type="CDD" id="cd00568">
    <property type="entry name" value="TPP_enzymes"/>
    <property type="match status" value="1"/>
</dbReference>
<evidence type="ECO:0000259" key="6">
    <source>
        <dbReference type="Pfam" id="PF02776"/>
    </source>
</evidence>
<accession>A0A7H1N255</accession>
<dbReference type="EMBL" id="CP053923">
    <property type="protein sequence ID" value="QNT69791.1"/>
    <property type="molecule type" value="Genomic_DNA"/>
</dbReference>
<dbReference type="PANTHER" id="PTHR18968">
    <property type="entry name" value="THIAMINE PYROPHOSPHATE ENZYMES"/>
    <property type="match status" value="1"/>
</dbReference>
<dbReference type="GO" id="GO:0000287">
    <property type="term" value="F:magnesium ion binding"/>
    <property type="evidence" value="ECO:0007669"/>
    <property type="project" value="InterPro"/>
</dbReference>
<dbReference type="AlphaFoldDB" id="A0A7H1N255"/>
<dbReference type="Gene3D" id="3.40.50.1220">
    <property type="entry name" value="TPP-binding domain"/>
    <property type="match status" value="1"/>
</dbReference>
<protein>
    <submittedName>
        <fullName evidence="7">Thiamine pyrophosphate-binding protein</fullName>
    </submittedName>
</protein>
<dbReference type="GO" id="GO:0030976">
    <property type="term" value="F:thiamine pyrophosphate binding"/>
    <property type="evidence" value="ECO:0007669"/>
    <property type="project" value="InterPro"/>
</dbReference>
<dbReference type="SUPFAM" id="SSF52518">
    <property type="entry name" value="Thiamin diphosphate-binding fold (THDP-binding)"/>
    <property type="match status" value="2"/>
</dbReference>
<dbReference type="GO" id="GO:0009099">
    <property type="term" value="P:L-valine biosynthetic process"/>
    <property type="evidence" value="ECO:0007669"/>
    <property type="project" value="TreeGrafter"/>
</dbReference>
<dbReference type="Gene3D" id="3.40.50.970">
    <property type="match status" value="2"/>
</dbReference>
<dbReference type="GO" id="GO:0005948">
    <property type="term" value="C:acetolactate synthase complex"/>
    <property type="evidence" value="ECO:0007669"/>
    <property type="project" value="TreeGrafter"/>
</dbReference>
<evidence type="ECO:0000259" key="5">
    <source>
        <dbReference type="Pfam" id="PF02775"/>
    </source>
</evidence>
<keyword evidence="8" id="KW-1185">Reference proteome</keyword>
<dbReference type="Proteomes" id="UP000516369">
    <property type="component" value="Chromosome"/>
</dbReference>
<dbReference type="KEGG" id="dvn:HQ394_11300"/>
<dbReference type="InterPro" id="IPR011766">
    <property type="entry name" value="TPP_enzyme_TPP-bd"/>
</dbReference>
<dbReference type="InterPro" id="IPR029061">
    <property type="entry name" value="THDP-binding"/>
</dbReference>
<dbReference type="GO" id="GO:0003984">
    <property type="term" value="F:acetolactate synthase activity"/>
    <property type="evidence" value="ECO:0007669"/>
    <property type="project" value="TreeGrafter"/>
</dbReference>
<dbReference type="InterPro" id="IPR045229">
    <property type="entry name" value="TPP_enz"/>
</dbReference>
<dbReference type="InterPro" id="IPR012001">
    <property type="entry name" value="Thiamin_PyroP_enz_TPP-bd_dom"/>
</dbReference>
<dbReference type="Pfam" id="PF02775">
    <property type="entry name" value="TPP_enzyme_C"/>
    <property type="match status" value="1"/>
</dbReference>
<dbReference type="CDD" id="cd07035">
    <property type="entry name" value="TPP_PYR_POX_like"/>
    <property type="match status" value="1"/>
</dbReference>
<evidence type="ECO:0000313" key="7">
    <source>
        <dbReference type="EMBL" id="QNT69791.1"/>
    </source>
</evidence>
<dbReference type="PANTHER" id="PTHR18968:SF120">
    <property type="entry name" value="ACETOLACTATE SYNTHASE LARGE SUBUNIT"/>
    <property type="match status" value="1"/>
</dbReference>
<feature type="domain" description="Thiamine pyrophosphate enzyme central" evidence="4">
    <location>
        <begin position="199"/>
        <end position="334"/>
    </location>
</feature>
<dbReference type="InterPro" id="IPR029035">
    <property type="entry name" value="DHS-like_NAD/FAD-binding_dom"/>
</dbReference>
<evidence type="ECO:0000256" key="2">
    <source>
        <dbReference type="ARBA" id="ARBA00023052"/>
    </source>
</evidence>